<evidence type="ECO:0000256" key="2">
    <source>
        <dbReference type="SAM" id="Phobius"/>
    </source>
</evidence>
<feature type="transmembrane region" description="Helical" evidence="2">
    <location>
        <begin position="284"/>
        <end position="303"/>
    </location>
</feature>
<feature type="transmembrane region" description="Helical" evidence="2">
    <location>
        <begin position="182"/>
        <end position="203"/>
    </location>
</feature>
<dbReference type="GO" id="GO:0004175">
    <property type="term" value="F:endopeptidase activity"/>
    <property type="evidence" value="ECO:0007669"/>
    <property type="project" value="UniProtKB-ARBA"/>
</dbReference>
<keyword evidence="2" id="KW-1133">Transmembrane helix</keyword>
<evidence type="ECO:0000313" key="5">
    <source>
        <dbReference type="Proteomes" id="UP000247498"/>
    </source>
</evidence>
<organism evidence="4 5">
    <name type="scientific">Raphidocelis subcapitata</name>
    <dbReference type="NCBI Taxonomy" id="307507"/>
    <lineage>
        <taxon>Eukaryota</taxon>
        <taxon>Viridiplantae</taxon>
        <taxon>Chlorophyta</taxon>
        <taxon>core chlorophytes</taxon>
        <taxon>Chlorophyceae</taxon>
        <taxon>CS clade</taxon>
        <taxon>Sphaeropleales</taxon>
        <taxon>Selenastraceae</taxon>
        <taxon>Raphidocelis</taxon>
    </lineage>
</organism>
<feature type="compositionally biased region" description="Low complexity" evidence="1">
    <location>
        <begin position="53"/>
        <end position="81"/>
    </location>
</feature>
<dbReference type="Pfam" id="PF02517">
    <property type="entry name" value="Rce1-like"/>
    <property type="match status" value="1"/>
</dbReference>
<dbReference type="EMBL" id="BDRX01000018">
    <property type="protein sequence ID" value="GBF90585.1"/>
    <property type="molecule type" value="Genomic_DNA"/>
</dbReference>
<keyword evidence="5" id="KW-1185">Reference proteome</keyword>
<dbReference type="AlphaFoldDB" id="A0A2V0P0H3"/>
<comment type="caution">
    <text evidence="4">The sequence shown here is derived from an EMBL/GenBank/DDBJ whole genome shotgun (WGS) entry which is preliminary data.</text>
</comment>
<accession>A0A2V0P0H3</accession>
<dbReference type="GO" id="GO:0080120">
    <property type="term" value="P:CAAX-box protein maturation"/>
    <property type="evidence" value="ECO:0007669"/>
    <property type="project" value="UniProtKB-ARBA"/>
</dbReference>
<evidence type="ECO:0000313" key="4">
    <source>
        <dbReference type="EMBL" id="GBF90585.1"/>
    </source>
</evidence>
<dbReference type="InterPro" id="IPR003675">
    <property type="entry name" value="Rce1/LyrA-like_dom"/>
</dbReference>
<feature type="transmembrane region" description="Helical" evidence="2">
    <location>
        <begin position="224"/>
        <end position="241"/>
    </location>
</feature>
<proteinExistence type="predicted"/>
<feature type="transmembrane region" description="Helical" evidence="2">
    <location>
        <begin position="309"/>
        <end position="330"/>
    </location>
</feature>
<protein>
    <recommendedName>
        <fullName evidence="3">CAAX prenyl protease 2/Lysostaphin resistance protein A-like domain-containing protein</fullName>
    </recommendedName>
</protein>
<keyword evidence="2" id="KW-0472">Membrane</keyword>
<name>A0A2V0P0H3_9CHLO</name>
<evidence type="ECO:0000256" key="1">
    <source>
        <dbReference type="SAM" id="MobiDB-lite"/>
    </source>
</evidence>
<gene>
    <name evidence="4" type="ORF">Rsub_03157</name>
</gene>
<reference evidence="4 5" key="1">
    <citation type="journal article" date="2018" name="Sci. Rep.">
        <title>Raphidocelis subcapitata (=Pseudokirchneriella subcapitata) provides an insight into genome evolution and environmental adaptations in the Sphaeropleales.</title>
        <authorList>
            <person name="Suzuki S."/>
            <person name="Yamaguchi H."/>
            <person name="Nakajima N."/>
            <person name="Kawachi M."/>
        </authorList>
    </citation>
    <scope>NUCLEOTIDE SEQUENCE [LARGE SCALE GENOMIC DNA]</scope>
    <source>
        <strain evidence="4 5">NIES-35</strain>
    </source>
</reference>
<evidence type="ECO:0000259" key="3">
    <source>
        <dbReference type="Pfam" id="PF02517"/>
    </source>
</evidence>
<feature type="domain" description="CAAX prenyl protease 2/Lysostaphin resistance protein A-like" evidence="3">
    <location>
        <begin position="227"/>
        <end position="313"/>
    </location>
</feature>
<sequence>MLLRQQAARGAGTTPGSAATRPRRRGAPCQAAPPTPEGPSSGDRSRRDEPSNSTSTSSGSGQQQAVPVPTGSAPPAAAAAAEAASTAPAPLWEVPWDAFEVARTAAVVWLVDQTAPTAIVSAAARLQGLPIDGLRATEKELLLLAAQVVQLAATAAILRAAAAPHAPLPPNWFSLRADAYGLMLAPAAAISAAGGGILLVSALSGMQADGVREWGQVVSVESEGAATAALAIGAVVLAPLSEELFFRGFLLPALTKWMPTAAAVGVSAALFAAAHPPGAFLPELLLGAVLGAACVAAGGSLLTPLLAHAAYNGLIVAAALALAAGGGGGGGGMPAS</sequence>
<keyword evidence="2" id="KW-0812">Transmembrane</keyword>
<dbReference type="PANTHER" id="PTHR43592">
    <property type="entry name" value="CAAX AMINO TERMINAL PROTEASE"/>
    <property type="match status" value="1"/>
</dbReference>
<feature type="region of interest" description="Disordered" evidence="1">
    <location>
        <begin position="1"/>
        <end position="81"/>
    </location>
</feature>
<feature type="transmembrane region" description="Helical" evidence="2">
    <location>
        <begin position="141"/>
        <end position="162"/>
    </location>
</feature>
<dbReference type="Proteomes" id="UP000247498">
    <property type="component" value="Unassembled WGS sequence"/>
</dbReference>
<dbReference type="InParanoid" id="A0A2V0P0H3"/>
<dbReference type="PANTHER" id="PTHR43592:SF15">
    <property type="entry name" value="CAAX AMINO TERMINAL PROTEASE FAMILY PROTEIN"/>
    <property type="match status" value="1"/>
</dbReference>